<evidence type="ECO:0000256" key="1">
    <source>
        <dbReference type="SAM" id="Phobius"/>
    </source>
</evidence>
<keyword evidence="5" id="KW-1185">Reference proteome</keyword>
<dbReference type="GO" id="GO:0002116">
    <property type="term" value="C:semaphorin receptor complex"/>
    <property type="evidence" value="ECO:0007669"/>
    <property type="project" value="TreeGrafter"/>
</dbReference>
<dbReference type="GO" id="GO:0005886">
    <property type="term" value="C:plasma membrane"/>
    <property type="evidence" value="ECO:0007669"/>
    <property type="project" value="TreeGrafter"/>
</dbReference>
<dbReference type="GO" id="GO:0017154">
    <property type="term" value="F:semaphorin receptor activity"/>
    <property type="evidence" value="ECO:0007669"/>
    <property type="project" value="InterPro"/>
</dbReference>
<dbReference type="AlphaFoldDB" id="A0AAV0VN76"/>
<feature type="domain" description="IPT/TIG" evidence="3">
    <location>
        <begin position="358"/>
        <end position="449"/>
    </location>
</feature>
<dbReference type="Proteomes" id="UP001160148">
    <property type="component" value="Unassembled WGS sequence"/>
</dbReference>
<gene>
    <name evidence="4" type="ORF">MEUPH1_LOCUS1420</name>
</gene>
<dbReference type="Gene3D" id="2.60.40.10">
    <property type="entry name" value="Immunoglobulins"/>
    <property type="match status" value="2"/>
</dbReference>
<feature type="transmembrane region" description="Helical" evidence="1">
    <location>
        <begin position="657"/>
        <end position="679"/>
    </location>
</feature>
<evidence type="ECO:0000313" key="4">
    <source>
        <dbReference type="EMBL" id="CAI6344261.1"/>
    </source>
</evidence>
<evidence type="ECO:0000313" key="5">
    <source>
        <dbReference type="Proteomes" id="UP001160148"/>
    </source>
</evidence>
<keyword evidence="1" id="KW-0472">Membrane</keyword>
<dbReference type="Pfam" id="PF01833">
    <property type="entry name" value="TIG"/>
    <property type="match status" value="1"/>
</dbReference>
<feature type="signal peptide" evidence="2">
    <location>
        <begin position="1"/>
        <end position="32"/>
    </location>
</feature>
<proteinExistence type="predicted"/>
<dbReference type="SMART" id="SM00429">
    <property type="entry name" value="IPT"/>
    <property type="match status" value="1"/>
</dbReference>
<accession>A0AAV0VN76</accession>
<dbReference type="PANTHER" id="PTHR22625:SF70">
    <property type="entry name" value="PLEXIN A, ISOFORM A"/>
    <property type="match status" value="1"/>
</dbReference>
<dbReference type="InterPro" id="IPR002909">
    <property type="entry name" value="IPT_dom"/>
</dbReference>
<dbReference type="GO" id="GO:0048468">
    <property type="term" value="P:cell development"/>
    <property type="evidence" value="ECO:0007669"/>
    <property type="project" value="UniProtKB-ARBA"/>
</dbReference>
<protein>
    <recommendedName>
        <fullName evidence="3">IPT/TIG domain-containing protein</fullName>
    </recommendedName>
</protein>
<evidence type="ECO:0000256" key="2">
    <source>
        <dbReference type="SAM" id="SignalP"/>
    </source>
</evidence>
<dbReference type="SUPFAM" id="SSF81296">
    <property type="entry name" value="E set domains"/>
    <property type="match status" value="1"/>
</dbReference>
<sequence>MTPCEYNYWNHSYINGLVFSILLLTSSVEIVADNVNITESGSSQEINCTLYRSCTQCTDAHSGCNWLFEKQICLDTNQILSGKFIIDTKESCPAYTVTYDDYSLQVKVSNIEAKSVKTFFNVRPNIGCEIENAIYNASNVNGVITCNWVDKKTIPTKEQRIRIKTNPLYIFYFSIVVNNVRLQFDNPRDHYISYHGWTCPEENCTISFWESDSRKYYCKWCLKNDGCKIAAEQPNSCDIRNAINNEKWKDVAPLSKIEVRSPDVAIESFEPDVLLYKRNTSTVVSITVKNHRFLAESRNTKVTLAEQSCDDPVTVDDQTVNCTVGYVKVVGEGPVVIEYAGITSVLSLKSVQKFRFIDPSLTDLSPICVPATGGTRIELTGEYLNTTADVQVFFRKNRTKVMCEIVELKHDRIVCVTNAHTYQQKSGPLQVVFDNAVGKYYKKKMFTYVNEPTVLDGQVFEGVASGNVPLTVRGGFECTENQQMYVDYNGTRYYGICVVRNNSNLTMDCWPPKLDDPGQMTSLSLGFRVELAGKVVNLPQHTPYLLHPDPVYTDFEVFDGTVVRVDGMFPDLLQRRRPNGSYILEVTFRGDEADDDERFTMINVTENYIECRSPFDSSVADILEIAITVGKQVKRTVVQRRHRQYYAIVRLLSPQKVIGGISALLICVFALIFCVKNIMNSSKQHMDKRYIGELRNITAGIDDTTDYLLNSNTGKRPKTRH</sequence>
<reference evidence="4 5" key="1">
    <citation type="submission" date="2023-01" db="EMBL/GenBank/DDBJ databases">
        <authorList>
            <person name="Whitehead M."/>
        </authorList>
    </citation>
    <scope>NUCLEOTIDE SEQUENCE [LARGE SCALE GENOMIC DNA]</scope>
</reference>
<keyword evidence="1" id="KW-0812">Transmembrane</keyword>
<dbReference type="GO" id="GO:0030334">
    <property type="term" value="P:regulation of cell migration"/>
    <property type="evidence" value="ECO:0007669"/>
    <property type="project" value="TreeGrafter"/>
</dbReference>
<keyword evidence="1" id="KW-1133">Transmembrane helix</keyword>
<dbReference type="InterPro" id="IPR031148">
    <property type="entry name" value="Plexin"/>
</dbReference>
<keyword evidence="2" id="KW-0732">Signal</keyword>
<feature type="chain" id="PRO_5043370536" description="IPT/TIG domain-containing protein" evidence="2">
    <location>
        <begin position="33"/>
        <end position="721"/>
    </location>
</feature>
<evidence type="ECO:0000259" key="3">
    <source>
        <dbReference type="SMART" id="SM00429"/>
    </source>
</evidence>
<dbReference type="EMBL" id="CARXXK010000001">
    <property type="protein sequence ID" value="CAI6344261.1"/>
    <property type="molecule type" value="Genomic_DNA"/>
</dbReference>
<dbReference type="InterPro" id="IPR013783">
    <property type="entry name" value="Ig-like_fold"/>
</dbReference>
<dbReference type="PANTHER" id="PTHR22625">
    <property type="entry name" value="PLEXIN"/>
    <property type="match status" value="1"/>
</dbReference>
<dbReference type="InterPro" id="IPR014756">
    <property type="entry name" value="Ig_E-set"/>
</dbReference>
<organism evidence="4 5">
    <name type="scientific">Macrosiphum euphorbiae</name>
    <name type="common">potato aphid</name>
    <dbReference type="NCBI Taxonomy" id="13131"/>
    <lineage>
        <taxon>Eukaryota</taxon>
        <taxon>Metazoa</taxon>
        <taxon>Ecdysozoa</taxon>
        <taxon>Arthropoda</taxon>
        <taxon>Hexapoda</taxon>
        <taxon>Insecta</taxon>
        <taxon>Pterygota</taxon>
        <taxon>Neoptera</taxon>
        <taxon>Paraneoptera</taxon>
        <taxon>Hemiptera</taxon>
        <taxon>Sternorrhyncha</taxon>
        <taxon>Aphidomorpha</taxon>
        <taxon>Aphidoidea</taxon>
        <taxon>Aphididae</taxon>
        <taxon>Macrosiphini</taxon>
        <taxon>Macrosiphum</taxon>
    </lineage>
</organism>
<comment type="caution">
    <text evidence="4">The sequence shown here is derived from an EMBL/GenBank/DDBJ whole genome shotgun (WGS) entry which is preliminary data.</text>
</comment>
<dbReference type="GO" id="GO:0048731">
    <property type="term" value="P:system development"/>
    <property type="evidence" value="ECO:0007669"/>
    <property type="project" value="UniProtKB-ARBA"/>
</dbReference>
<name>A0AAV0VN76_9HEMI</name>